<dbReference type="InterPro" id="IPR023606">
    <property type="entry name" value="CoA-Trfase_III_dom_1_sf"/>
</dbReference>
<proteinExistence type="predicted"/>
<dbReference type="InterPro" id="IPR044855">
    <property type="entry name" value="CoA-Trfase_III_dom3_sf"/>
</dbReference>
<gene>
    <name evidence="1" type="ORF">DCCM_0041</name>
</gene>
<name>A0A2L2X6S2_9FIRM</name>
<reference evidence="2" key="1">
    <citation type="submission" date="2018-02" db="EMBL/GenBank/DDBJ databases">
        <title>Genome sequence of Desulfocucumis palustris strain NAW-5.</title>
        <authorList>
            <person name="Watanabe M."/>
            <person name="Kojima H."/>
            <person name="Fukui M."/>
        </authorList>
    </citation>
    <scope>NUCLEOTIDE SEQUENCE [LARGE SCALE GENOMIC DNA]</scope>
    <source>
        <strain evidence="2">NAW-5</strain>
    </source>
</reference>
<evidence type="ECO:0000313" key="2">
    <source>
        <dbReference type="Proteomes" id="UP000239549"/>
    </source>
</evidence>
<evidence type="ECO:0000313" key="1">
    <source>
        <dbReference type="EMBL" id="GBF31857.1"/>
    </source>
</evidence>
<protein>
    <submittedName>
        <fullName evidence="1">Alpha-methylacyl-CoA racemase</fullName>
    </submittedName>
</protein>
<sequence length="391" mass="42607">MTAPLKGVKVLDLSRLLPGPYCSMMLGDFGAEVIKVEQPGQGDYIRWTPPLVGDTGGLYLTVNRNKKSITLDLKKKEARDIIYKLVKESDVLLEGFRPGVTARLGIDYDTLKNVNPGLVYCSITGYGQDGPYALKAGHDINYIGYAGVLGLNGRAGDTPAIPPVQIADLVGGSLMAVNGILLALLARERTGQGQFVDIAMMDGVVACLPVLTGALMAGGRAPVRGGELLSGGYAFYNVYSAADGKYIALGALEGQFWERFCRHVGREDLIPLQFTIDRQEEIIAVLREIFIQKTRERWLEELEELDICCGPVNDLPEAFQDPQVKHREMVLEIDHPRLGKIMQLGLPVKLSKTPGGIYSPPPELGEHTDEVLAGLGYTAEDIALLREKMVV</sequence>
<organism evidence="1 2">
    <name type="scientific">Desulfocucumis palustris</name>
    <dbReference type="NCBI Taxonomy" id="1898651"/>
    <lineage>
        <taxon>Bacteria</taxon>
        <taxon>Bacillati</taxon>
        <taxon>Bacillota</taxon>
        <taxon>Clostridia</taxon>
        <taxon>Eubacteriales</taxon>
        <taxon>Desulfocucumaceae</taxon>
        <taxon>Desulfocucumis</taxon>
    </lineage>
</organism>
<keyword evidence="2" id="KW-1185">Reference proteome</keyword>
<dbReference type="AlphaFoldDB" id="A0A2L2X6S2"/>
<dbReference type="Gene3D" id="3.30.1540.10">
    <property type="entry name" value="formyl-coa transferase, domain 3"/>
    <property type="match status" value="1"/>
</dbReference>
<dbReference type="OrthoDB" id="9797653at2"/>
<dbReference type="EMBL" id="BFAV01000003">
    <property type="protein sequence ID" value="GBF31857.1"/>
    <property type="molecule type" value="Genomic_DNA"/>
</dbReference>
<dbReference type="Gene3D" id="3.40.50.10540">
    <property type="entry name" value="Crotonobetainyl-coa:carnitine coa-transferase, domain 1"/>
    <property type="match status" value="2"/>
</dbReference>
<dbReference type="Pfam" id="PF02515">
    <property type="entry name" value="CoA_transf_3"/>
    <property type="match status" value="1"/>
</dbReference>
<accession>A0A2L2X6S2</accession>
<dbReference type="RefSeq" id="WP_104370470.1">
    <property type="nucleotide sequence ID" value="NZ_BFAV01000003.1"/>
</dbReference>
<dbReference type="Proteomes" id="UP000239549">
    <property type="component" value="Unassembled WGS sequence"/>
</dbReference>
<dbReference type="PANTHER" id="PTHR48228">
    <property type="entry name" value="SUCCINYL-COA--D-CITRAMALATE COA-TRANSFERASE"/>
    <property type="match status" value="1"/>
</dbReference>
<dbReference type="InterPro" id="IPR050509">
    <property type="entry name" value="CoA-transferase_III"/>
</dbReference>
<comment type="caution">
    <text evidence="1">The sequence shown here is derived from an EMBL/GenBank/DDBJ whole genome shotgun (WGS) entry which is preliminary data.</text>
</comment>
<dbReference type="PANTHER" id="PTHR48228:SF5">
    <property type="entry name" value="ALPHA-METHYLACYL-COA RACEMASE"/>
    <property type="match status" value="1"/>
</dbReference>
<dbReference type="InterPro" id="IPR003673">
    <property type="entry name" value="CoA-Trfase_fam_III"/>
</dbReference>
<dbReference type="GO" id="GO:0003824">
    <property type="term" value="F:catalytic activity"/>
    <property type="evidence" value="ECO:0007669"/>
    <property type="project" value="InterPro"/>
</dbReference>
<dbReference type="SUPFAM" id="SSF89796">
    <property type="entry name" value="CoA-transferase family III (CaiB/BaiF)"/>
    <property type="match status" value="1"/>
</dbReference>